<dbReference type="InterPro" id="IPR050832">
    <property type="entry name" value="Bact_Acetyltransf"/>
</dbReference>
<dbReference type="PANTHER" id="PTHR43877">
    <property type="entry name" value="AMINOALKYLPHOSPHONATE N-ACETYLTRANSFERASE-RELATED-RELATED"/>
    <property type="match status" value="1"/>
</dbReference>
<keyword evidence="5" id="KW-1185">Reference proteome</keyword>
<reference evidence="4 5" key="1">
    <citation type="submission" date="2024-07" db="EMBL/GenBank/DDBJ databases">
        <authorList>
            <person name="Thanompreechachai J."/>
            <person name="Duangmal K."/>
        </authorList>
    </citation>
    <scope>NUCLEOTIDE SEQUENCE [LARGE SCALE GENOMIC DNA]</scope>
    <source>
        <strain evidence="4 5">LSe6-4</strain>
    </source>
</reference>
<dbReference type="RefSeq" id="WP_370443188.1">
    <property type="nucleotide sequence ID" value="NZ_JBGFTU010000037.1"/>
</dbReference>
<dbReference type="EC" id="2.3.1.-" evidence="4"/>
<evidence type="ECO:0000256" key="1">
    <source>
        <dbReference type="ARBA" id="ARBA00022679"/>
    </source>
</evidence>
<feature type="domain" description="N-acetyltransferase" evidence="3">
    <location>
        <begin position="90"/>
        <end position="223"/>
    </location>
</feature>
<dbReference type="GO" id="GO:0016746">
    <property type="term" value="F:acyltransferase activity"/>
    <property type="evidence" value="ECO:0007669"/>
    <property type="project" value="UniProtKB-KW"/>
</dbReference>
<protein>
    <submittedName>
        <fullName evidence="4">GNAT family N-acetyltransferase</fullName>
        <ecNumber evidence="4">2.3.1.-</ecNumber>
    </submittedName>
</protein>
<dbReference type="Proteomes" id="UP001565927">
    <property type="component" value="Unassembled WGS sequence"/>
</dbReference>
<organism evidence="4 5">
    <name type="scientific">Kineococcus halophytocola</name>
    <dbReference type="NCBI Taxonomy" id="3234027"/>
    <lineage>
        <taxon>Bacteria</taxon>
        <taxon>Bacillati</taxon>
        <taxon>Actinomycetota</taxon>
        <taxon>Actinomycetes</taxon>
        <taxon>Kineosporiales</taxon>
        <taxon>Kineosporiaceae</taxon>
        <taxon>Kineococcus</taxon>
    </lineage>
</organism>
<dbReference type="SUPFAM" id="SSF55729">
    <property type="entry name" value="Acyl-CoA N-acyltransferases (Nat)"/>
    <property type="match status" value="2"/>
</dbReference>
<dbReference type="PANTHER" id="PTHR43877:SF2">
    <property type="entry name" value="AMINOALKYLPHOSPHONATE N-ACETYLTRANSFERASE-RELATED"/>
    <property type="match status" value="1"/>
</dbReference>
<dbReference type="PROSITE" id="PS51186">
    <property type="entry name" value="GNAT"/>
    <property type="match status" value="2"/>
</dbReference>
<evidence type="ECO:0000256" key="2">
    <source>
        <dbReference type="ARBA" id="ARBA00023315"/>
    </source>
</evidence>
<evidence type="ECO:0000259" key="3">
    <source>
        <dbReference type="PROSITE" id="PS51186"/>
    </source>
</evidence>
<dbReference type="CDD" id="cd04301">
    <property type="entry name" value="NAT_SF"/>
    <property type="match status" value="2"/>
</dbReference>
<dbReference type="InterPro" id="IPR000182">
    <property type="entry name" value="GNAT_dom"/>
</dbReference>
<comment type="caution">
    <text evidence="4">The sequence shown here is derived from an EMBL/GenBank/DDBJ whole genome shotgun (WGS) entry which is preliminary data.</text>
</comment>
<sequence length="227" mass="24156">MGLDSWDGRTVELAGTVDPAARGRGIGTALLEEAVRVCRDRGSARALLIVPRPSAAGHHLARRCGAPLEHSEHALRLDTAPAPGGEDPRTRLRPATSDDLSVLADLLTAAFGQAPVHLEAGFADGGTLVVEHDGAVVGTLRRQRDGRSAGIYGFAVAPGFQGRGIGRDVLRRVSRRSFTEGATSVRLEVAVENDRALGLYTSVGFSRVQTEDYYDLPLWTASPPRQS</sequence>
<keyword evidence="1 4" id="KW-0808">Transferase</keyword>
<feature type="domain" description="N-acetyltransferase" evidence="3">
    <location>
        <begin position="1"/>
        <end position="83"/>
    </location>
</feature>
<dbReference type="Gene3D" id="3.40.630.30">
    <property type="match status" value="2"/>
</dbReference>
<dbReference type="EMBL" id="JBGFTU010000037">
    <property type="protein sequence ID" value="MEZ0166982.1"/>
    <property type="molecule type" value="Genomic_DNA"/>
</dbReference>
<evidence type="ECO:0000313" key="4">
    <source>
        <dbReference type="EMBL" id="MEZ0166982.1"/>
    </source>
</evidence>
<proteinExistence type="predicted"/>
<dbReference type="InterPro" id="IPR016181">
    <property type="entry name" value="Acyl_CoA_acyltransferase"/>
</dbReference>
<keyword evidence="2 4" id="KW-0012">Acyltransferase</keyword>
<gene>
    <name evidence="4" type="ORF">AB2L27_19685</name>
</gene>
<dbReference type="Pfam" id="PF00583">
    <property type="entry name" value="Acetyltransf_1"/>
    <property type="match status" value="2"/>
</dbReference>
<name>A0ABV4H5W2_9ACTN</name>
<evidence type="ECO:0000313" key="5">
    <source>
        <dbReference type="Proteomes" id="UP001565927"/>
    </source>
</evidence>
<accession>A0ABV4H5W2</accession>